<reference evidence="2" key="1">
    <citation type="journal article" date="2020" name="Nat. Commun.">
        <title>Genome sequence of the cluster root forming white lupin.</title>
        <authorList>
            <person name="Hufnagel B."/>
            <person name="Marques A."/>
            <person name="Soriano A."/>
            <person name="Marques L."/>
            <person name="Divol F."/>
            <person name="Doumas P."/>
            <person name="Sallet E."/>
            <person name="Mancinotti D."/>
            <person name="Carrere S."/>
            <person name="Marande W."/>
            <person name="Arribat S."/>
            <person name="Keller J."/>
            <person name="Huneau C."/>
            <person name="Blein T."/>
            <person name="Aime D."/>
            <person name="Laguerre M."/>
            <person name="Taylor J."/>
            <person name="Schubert V."/>
            <person name="Nelson M."/>
            <person name="Geu-Flores F."/>
            <person name="Crespi M."/>
            <person name="Gallardo-Guerrero K."/>
            <person name="Delaux P.-M."/>
            <person name="Salse J."/>
            <person name="Berges H."/>
            <person name="Guyot R."/>
            <person name="Gouzy J."/>
            <person name="Peret B."/>
        </authorList>
    </citation>
    <scope>NUCLEOTIDE SEQUENCE [LARGE SCALE GENOMIC DNA]</scope>
    <source>
        <strain evidence="2">cv. Amiga</strain>
    </source>
</reference>
<evidence type="ECO:0000313" key="1">
    <source>
        <dbReference type="EMBL" id="KAE9618380.1"/>
    </source>
</evidence>
<accession>A0A6A4QX34</accession>
<dbReference type="AlphaFoldDB" id="A0A6A4QX34"/>
<protein>
    <submittedName>
        <fullName evidence="1">Uncharacterized protein</fullName>
    </submittedName>
</protein>
<dbReference type="EMBL" id="WOCE01000002">
    <property type="protein sequence ID" value="KAE9618380.1"/>
    <property type="molecule type" value="Genomic_DNA"/>
</dbReference>
<sequence length="63" mass="7365">MDARVGREWGVKAMNELDHFFFLFLSHYSFNMFFSQTRSKAYNTTLLLLVTLIGTTPSFKNHS</sequence>
<evidence type="ECO:0000313" key="2">
    <source>
        <dbReference type="Proteomes" id="UP000447434"/>
    </source>
</evidence>
<name>A0A6A4QX34_LUPAL</name>
<proteinExistence type="predicted"/>
<organism evidence="1 2">
    <name type="scientific">Lupinus albus</name>
    <name type="common">White lupine</name>
    <name type="synonym">Lupinus termis</name>
    <dbReference type="NCBI Taxonomy" id="3870"/>
    <lineage>
        <taxon>Eukaryota</taxon>
        <taxon>Viridiplantae</taxon>
        <taxon>Streptophyta</taxon>
        <taxon>Embryophyta</taxon>
        <taxon>Tracheophyta</taxon>
        <taxon>Spermatophyta</taxon>
        <taxon>Magnoliopsida</taxon>
        <taxon>eudicotyledons</taxon>
        <taxon>Gunneridae</taxon>
        <taxon>Pentapetalae</taxon>
        <taxon>rosids</taxon>
        <taxon>fabids</taxon>
        <taxon>Fabales</taxon>
        <taxon>Fabaceae</taxon>
        <taxon>Papilionoideae</taxon>
        <taxon>50 kb inversion clade</taxon>
        <taxon>genistoids sensu lato</taxon>
        <taxon>core genistoids</taxon>
        <taxon>Genisteae</taxon>
        <taxon>Lupinus</taxon>
    </lineage>
</organism>
<gene>
    <name evidence="1" type="ORF">Lalb_Chr02g0142121</name>
</gene>
<dbReference type="Proteomes" id="UP000447434">
    <property type="component" value="Chromosome 2"/>
</dbReference>
<keyword evidence="2" id="KW-1185">Reference proteome</keyword>
<comment type="caution">
    <text evidence="1">The sequence shown here is derived from an EMBL/GenBank/DDBJ whole genome shotgun (WGS) entry which is preliminary data.</text>
</comment>